<dbReference type="GO" id="GO:0005886">
    <property type="term" value="C:plasma membrane"/>
    <property type="evidence" value="ECO:0007669"/>
    <property type="project" value="UniProtKB-SubCell"/>
</dbReference>
<organism evidence="10 11">
    <name type="scientific">Novosphingobium flavum</name>
    <dbReference type="NCBI Taxonomy" id="1778672"/>
    <lineage>
        <taxon>Bacteria</taxon>
        <taxon>Pseudomonadati</taxon>
        <taxon>Pseudomonadota</taxon>
        <taxon>Alphaproteobacteria</taxon>
        <taxon>Sphingomonadales</taxon>
        <taxon>Sphingomonadaceae</taxon>
        <taxon>Novosphingobium</taxon>
    </lineage>
</organism>
<feature type="transmembrane region" description="Helical" evidence="7">
    <location>
        <begin position="24"/>
        <end position="50"/>
    </location>
</feature>
<dbReference type="InterPro" id="IPR010128">
    <property type="entry name" value="ATPase_T1SS_PrtD-like"/>
</dbReference>
<gene>
    <name evidence="10" type="ORF">H7F51_15260</name>
</gene>
<dbReference type="PANTHER" id="PTHR24221">
    <property type="entry name" value="ATP-BINDING CASSETTE SUB-FAMILY B"/>
    <property type="match status" value="1"/>
</dbReference>
<feature type="domain" description="ABC transmembrane type-1" evidence="9">
    <location>
        <begin position="27"/>
        <end position="302"/>
    </location>
</feature>
<evidence type="ECO:0000256" key="2">
    <source>
        <dbReference type="ARBA" id="ARBA00022692"/>
    </source>
</evidence>
<name>A0A7X1FTX0_9SPHN</name>
<accession>A0A7X1FTX0</accession>
<evidence type="ECO:0000256" key="6">
    <source>
        <dbReference type="ARBA" id="ARBA00023136"/>
    </source>
</evidence>
<dbReference type="GO" id="GO:0034040">
    <property type="term" value="F:ATPase-coupled lipid transmembrane transporter activity"/>
    <property type="evidence" value="ECO:0007669"/>
    <property type="project" value="TreeGrafter"/>
</dbReference>
<reference evidence="10 11" key="1">
    <citation type="submission" date="2020-08" db="EMBL/GenBank/DDBJ databases">
        <title>The genome sequence of type strain Novosphingobium flavum NBRC 111647.</title>
        <authorList>
            <person name="Liu Y."/>
        </authorList>
    </citation>
    <scope>NUCLEOTIDE SEQUENCE [LARGE SCALE GENOMIC DNA]</scope>
    <source>
        <strain evidence="10 11">NBRC 111647</strain>
    </source>
</reference>
<comment type="caution">
    <text evidence="10">The sequence shown here is derived from an EMBL/GenBank/DDBJ whole genome shotgun (WGS) entry which is preliminary data.</text>
</comment>
<dbReference type="GO" id="GO:0005524">
    <property type="term" value="F:ATP binding"/>
    <property type="evidence" value="ECO:0007669"/>
    <property type="project" value="UniProtKB-KW"/>
</dbReference>
<evidence type="ECO:0000256" key="7">
    <source>
        <dbReference type="SAM" id="Phobius"/>
    </source>
</evidence>
<dbReference type="Proteomes" id="UP000566813">
    <property type="component" value="Unassembled WGS sequence"/>
</dbReference>
<dbReference type="Pfam" id="PF00664">
    <property type="entry name" value="ABC_membrane"/>
    <property type="match status" value="1"/>
</dbReference>
<dbReference type="GO" id="GO:0030256">
    <property type="term" value="C:type I protein secretion system complex"/>
    <property type="evidence" value="ECO:0007669"/>
    <property type="project" value="InterPro"/>
</dbReference>
<evidence type="ECO:0000256" key="5">
    <source>
        <dbReference type="ARBA" id="ARBA00022989"/>
    </source>
</evidence>
<dbReference type="InterPro" id="IPR027417">
    <property type="entry name" value="P-loop_NTPase"/>
</dbReference>
<dbReference type="PANTHER" id="PTHR24221:SF248">
    <property type="entry name" value="ABC TRANSPORTER TRANSMEMBRANE REGION"/>
    <property type="match status" value="1"/>
</dbReference>
<keyword evidence="2 7" id="KW-0812">Transmembrane</keyword>
<dbReference type="PROSITE" id="PS50929">
    <property type="entry name" value="ABC_TM1F"/>
    <property type="match status" value="1"/>
</dbReference>
<dbReference type="GO" id="GO:0140359">
    <property type="term" value="F:ABC-type transporter activity"/>
    <property type="evidence" value="ECO:0007669"/>
    <property type="project" value="InterPro"/>
</dbReference>
<dbReference type="NCBIfam" id="TIGR01842">
    <property type="entry name" value="type_I_sec_PrtD"/>
    <property type="match status" value="1"/>
</dbReference>
<dbReference type="GO" id="GO:0030253">
    <property type="term" value="P:protein secretion by the type I secretion system"/>
    <property type="evidence" value="ECO:0007669"/>
    <property type="project" value="InterPro"/>
</dbReference>
<dbReference type="SUPFAM" id="SSF52540">
    <property type="entry name" value="P-loop containing nucleoside triphosphate hydrolases"/>
    <property type="match status" value="1"/>
</dbReference>
<dbReference type="Gene3D" id="3.40.50.300">
    <property type="entry name" value="P-loop containing nucleotide triphosphate hydrolases"/>
    <property type="match status" value="1"/>
</dbReference>
<evidence type="ECO:0000313" key="11">
    <source>
        <dbReference type="Proteomes" id="UP000566813"/>
    </source>
</evidence>
<dbReference type="InterPro" id="IPR011527">
    <property type="entry name" value="ABC1_TM_dom"/>
</dbReference>
<dbReference type="InterPro" id="IPR003439">
    <property type="entry name" value="ABC_transporter-like_ATP-bd"/>
</dbReference>
<dbReference type="SUPFAM" id="SSF90123">
    <property type="entry name" value="ABC transporter transmembrane region"/>
    <property type="match status" value="1"/>
</dbReference>
<evidence type="ECO:0000256" key="3">
    <source>
        <dbReference type="ARBA" id="ARBA00022741"/>
    </source>
</evidence>
<proteinExistence type="predicted"/>
<keyword evidence="6 7" id="KW-0472">Membrane</keyword>
<dbReference type="AlphaFoldDB" id="A0A7X1FTX0"/>
<dbReference type="SMART" id="SM00382">
    <property type="entry name" value="AAA"/>
    <property type="match status" value="1"/>
</dbReference>
<dbReference type="EMBL" id="JACLAW010000012">
    <property type="protein sequence ID" value="MBC2666876.1"/>
    <property type="molecule type" value="Genomic_DNA"/>
</dbReference>
<feature type="domain" description="ABC transporter" evidence="8">
    <location>
        <begin position="333"/>
        <end position="569"/>
    </location>
</feature>
<keyword evidence="5 7" id="KW-1133">Transmembrane helix</keyword>
<dbReference type="Gene3D" id="1.20.1560.10">
    <property type="entry name" value="ABC transporter type 1, transmembrane domain"/>
    <property type="match status" value="1"/>
</dbReference>
<sequence>MKPSPQGVARSGELAAALPGGPQVIGLVVGMSAVLNALLLSGSIFMLMVYDEVLPSHSVPSLIGLVALLLAAYAFQAGLEHLRQRLCATAGDVADRRLSARALSLTLDAQLAGAGDASQPLRDLDALRQFLAGPGPMALLDLPWMVLFLGVLFAFHWVLGLVCLVGAAILVALTLAGDRLTARQVGAAGRHAAARIAFVEAGRRNAEVIRALGMTGSTLRRWEGLAAMEGVSERAAAERLAALRTFSRTFRLLLQSLILAAGAALVIGGEATGGVIVASSILSSRALAPIDHAIANWRGLIAARQAWSRLAQRLAESPPPAARTPLPRPERELAVERLAATAPGGQPVLLREVSFRLAAGEALGVVGTSGSGKSSLARALVGLVPPAGGAVRLDGAALDQWEVDAAGAFIGYLPQDIELLEGTIAQNIARFAEDAQGHEVIAAARAAGVHDLVVRMPAGYDTVIGPAGRNLSAGQRQRIALARALFRDPFLLVLDEPNSNLDAQGDLALNRAVAGARARGAIVIIVAHRPGALAGIDKLLWLDAGTVRALGPKDEIMPRAAQSPPVTAVPPMPRVAGLKGA</sequence>
<dbReference type="PROSITE" id="PS50893">
    <property type="entry name" value="ABC_TRANSPORTER_2"/>
    <property type="match status" value="1"/>
</dbReference>
<evidence type="ECO:0000256" key="4">
    <source>
        <dbReference type="ARBA" id="ARBA00022840"/>
    </source>
</evidence>
<feature type="transmembrane region" description="Helical" evidence="7">
    <location>
        <begin position="62"/>
        <end position="79"/>
    </location>
</feature>
<dbReference type="Pfam" id="PF00005">
    <property type="entry name" value="ABC_tran"/>
    <property type="match status" value="1"/>
</dbReference>
<dbReference type="InterPro" id="IPR017871">
    <property type="entry name" value="ABC_transporter-like_CS"/>
</dbReference>
<feature type="transmembrane region" description="Helical" evidence="7">
    <location>
        <begin position="144"/>
        <end position="173"/>
    </location>
</feature>
<dbReference type="RefSeq" id="WP_185665167.1">
    <property type="nucleotide sequence ID" value="NZ_JACLAW010000012.1"/>
</dbReference>
<dbReference type="InterPro" id="IPR003593">
    <property type="entry name" value="AAA+_ATPase"/>
</dbReference>
<dbReference type="PROSITE" id="PS00211">
    <property type="entry name" value="ABC_TRANSPORTER_1"/>
    <property type="match status" value="1"/>
</dbReference>
<keyword evidence="3" id="KW-0547">Nucleotide-binding</keyword>
<evidence type="ECO:0000259" key="8">
    <source>
        <dbReference type="PROSITE" id="PS50893"/>
    </source>
</evidence>
<keyword evidence="11" id="KW-1185">Reference proteome</keyword>
<evidence type="ECO:0000313" key="10">
    <source>
        <dbReference type="EMBL" id="MBC2666876.1"/>
    </source>
</evidence>
<dbReference type="InterPro" id="IPR036640">
    <property type="entry name" value="ABC1_TM_sf"/>
</dbReference>
<dbReference type="InterPro" id="IPR039421">
    <property type="entry name" value="Type_1_exporter"/>
</dbReference>
<comment type="subcellular location">
    <subcellularLocation>
        <location evidence="1">Cell membrane</location>
        <topology evidence="1">Multi-pass membrane protein</topology>
    </subcellularLocation>
</comment>
<protein>
    <submittedName>
        <fullName evidence="10">Type I secretion system permease/ATPase</fullName>
    </submittedName>
</protein>
<feature type="transmembrane region" description="Helical" evidence="7">
    <location>
        <begin position="257"/>
        <end position="282"/>
    </location>
</feature>
<evidence type="ECO:0000259" key="9">
    <source>
        <dbReference type="PROSITE" id="PS50929"/>
    </source>
</evidence>
<evidence type="ECO:0000256" key="1">
    <source>
        <dbReference type="ARBA" id="ARBA00004651"/>
    </source>
</evidence>
<keyword evidence="4" id="KW-0067">ATP-binding</keyword>
<dbReference type="GO" id="GO:0016887">
    <property type="term" value="F:ATP hydrolysis activity"/>
    <property type="evidence" value="ECO:0007669"/>
    <property type="project" value="InterPro"/>
</dbReference>